<dbReference type="RefSeq" id="WP_188761298.1">
    <property type="nucleotide sequence ID" value="NZ_BMJM01000001.1"/>
</dbReference>
<accession>A0A916ZJW1</accession>
<evidence type="ECO:0000256" key="1">
    <source>
        <dbReference type="ARBA" id="ARBA00007452"/>
    </source>
</evidence>
<feature type="domain" description="DNA replication/recombination mediator RecO N-terminal" evidence="8">
    <location>
        <begin position="1"/>
        <end position="70"/>
    </location>
</feature>
<keyword evidence="10" id="KW-1185">Reference proteome</keyword>
<dbReference type="GO" id="GO:0043590">
    <property type="term" value="C:bacterial nucleoid"/>
    <property type="evidence" value="ECO:0007669"/>
    <property type="project" value="TreeGrafter"/>
</dbReference>
<dbReference type="InterPro" id="IPR003717">
    <property type="entry name" value="RecO"/>
</dbReference>
<sequence>MHLDTPAIVCAMLPHGEHGAVVRFLTPANGIVAGYVRGGRSRRLRPILQAGNGVALSMRARVDTQLAAATVELTDARAALAVGGAAIAALDWLTALTAAALAEDDPHPALYRALDALAAAIAAGAGPLALGEGVVRYEYLLLSELGFGLDLSACAATGTTADLAYVSPRSSQAVSRDAGLPYAAKLLPLPAFLIGAAAADSASIHDGLKLTGHFLERDVLTARGRDTLGARERLANRLPPR</sequence>
<evidence type="ECO:0000256" key="6">
    <source>
        <dbReference type="ARBA" id="ARBA00033409"/>
    </source>
</evidence>
<organism evidence="9 10">
    <name type="scientific">Sandarakinorhabdus glacialis</name>
    <dbReference type="NCBI Taxonomy" id="1614636"/>
    <lineage>
        <taxon>Bacteria</taxon>
        <taxon>Pseudomonadati</taxon>
        <taxon>Pseudomonadota</taxon>
        <taxon>Alphaproteobacteria</taxon>
        <taxon>Sphingomonadales</taxon>
        <taxon>Sphingosinicellaceae</taxon>
        <taxon>Sandarakinorhabdus</taxon>
    </lineage>
</organism>
<comment type="caution">
    <text evidence="9">The sequence shown here is derived from an EMBL/GenBank/DDBJ whole genome shotgun (WGS) entry which is preliminary data.</text>
</comment>
<evidence type="ECO:0000256" key="2">
    <source>
        <dbReference type="ARBA" id="ARBA00021310"/>
    </source>
</evidence>
<dbReference type="GO" id="GO:0006310">
    <property type="term" value="P:DNA recombination"/>
    <property type="evidence" value="ECO:0007669"/>
    <property type="project" value="UniProtKB-UniRule"/>
</dbReference>
<gene>
    <name evidence="7 9" type="primary">recO</name>
    <name evidence="9" type="ORF">GCM10011529_04790</name>
</gene>
<dbReference type="PANTHER" id="PTHR33991">
    <property type="entry name" value="DNA REPAIR PROTEIN RECO"/>
    <property type="match status" value="1"/>
</dbReference>
<dbReference type="EMBL" id="BMJM01000001">
    <property type="protein sequence ID" value="GGE01488.1"/>
    <property type="molecule type" value="Genomic_DNA"/>
</dbReference>
<evidence type="ECO:0000259" key="8">
    <source>
        <dbReference type="Pfam" id="PF11967"/>
    </source>
</evidence>
<dbReference type="InterPro" id="IPR042242">
    <property type="entry name" value="RecO_C"/>
</dbReference>
<dbReference type="InterPro" id="IPR012340">
    <property type="entry name" value="NA-bd_OB-fold"/>
</dbReference>
<dbReference type="Pfam" id="PF11967">
    <property type="entry name" value="RecO_N"/>
    <property type="match status" value="1"/>
</dbReference>
<evidence type="ECO:0000256" key="4">
    <source>
        <dbReference type="ARBA" id="ARBA00023172"/>
    </source>
</evidence>
<keyword evidence="4 7" id="KW-0233">DNA recombination</keyword>
<dbReference type="HAMAP" id="MF_00201">
    <property type="entry name" value="RecO"/>
    <property type="match status" value="1"/>
</dbReference>
<evidence type="ECO:0000256" key="7">
    <source>
        <dbReference type="HAMAP-Rule" id="MF_00201"/>
    </source>
</evidence>
<keyword evidence="5 7" id="KW-0234">DNA repair</keyword>
<dbReference type="GO" id="GO:0006302">
    <property type="term" value="P:double-strand break repair"/>
    <property type="evidence" value="ECO:0007669"/>
    <property type="project" value="TreeGrafter"/>
</dbReference>
<reference evidence="9" key="1">
    <citation type="journal article" date="2014" name="Int. J. Syst. Evol. Microbiol.">
        <title>Complete genome sequence of Corynebacterium casei LMG S-19264T (=DSM 44701T), isolated from a smear-ripened cheese.</title>
        <authorList>
            <consortium name="US DOE Joint Genome Institute (JGI-PGF)"/>
            <person name="Walter F."/>
            <person name="Albersmeier A."/>
            <person name="Kalinowski J."/>
            <person name="Ruckert C."/>
        </authorList>
    </citation>
    <scope>NUCLEOTIDE SEQUENCE</scope>
    <source>
        <strain evidence="9">CGMCC 1.15519</strain>
    </source>
</reference>
<dbReference type="NCBIfam" id="TIGR00613">
    <property type="entry name" value="reco"/>
    <property type="match status" value="1"/>
</dbReference>
<comment type="function">
    <text evidence="7">Involved in DNA repair and RecF pathway recombination.</text>
</comment>
<evidence type="ECO:0000313" key="9">
    <source>
        <dbReference type="EMBL" id="GGE01488.1"/>
    </source>
</evidence>
<dbReference type="Gene3D" id="2.40.50.140">
    <property type="entry name" value="Nucleic acid-binding proteins"/>
    <property type="match status" value="1"/>
</dbReference>
<reference evidence="9" key="2">
    <citation type="submission" date="2020-09" db="EMBL/GenBank/DDBJ databases">
        <authorList>
            <person name="Sun Q."/>
            <person name="Zhou Y."/>
        </authorList>
    </citation>
    <scope>NUCLEOTIDE SEQUENCE</scope>
    <source>
        <strain evidence="9">CGMCC 1.15519</strain>
    </source>
</reference>
<dbReference type="Proteomes" id="UP000635071">
    <property type="component" value="Unassembled WGS sequence"/>
</dbReference>
<dbReference type="AlphaFoldDB" id="A0A916ZJW1"/>
<keyword evidence="3 7" id="KW-0227">DNA damage</keyword>
<dbReference type="InterPro" id="IPR037278">
    <property type="entry name" value="ARFGAP/RecO"/>
</dbReference>
<dbReference type="Gene3D" id="1.20.1440.120">
    <property type="entry name" value="Recombination protein O, C-terminal domain"/>
    <property type="match status" value="1"/>
</dbReference>
<evidence type="ECO:0000313" key="10">
    <source>
        <dbReference type="Proteomes" id="UP000635071"/>
    </source>
</evidence>
<evidence type="ECO:0000256" key="3">
    <source>
        <dbReference type="ARBA" id="ARBA00022763"/>
    </source>
</evidence>
<name>A0A916ZJW1_9SPHN</name>
<dbReference type="Pfam" id="PF02565">
    <property type="entry name" value="RecO_C"/>
    <property type="match status" value="1"/>
</dbReference>
<comment type="similarity">
    <text evidence="1 7">Belongs to the RecO family.</text>
</comment>
<proteinExistence type="inferred from homology"/>
<protein>
    <recommendedName>
        <fullName evidence="2 7">DNA repair protein RecO</fullName>
    </recommendedName>
    <alternativeName>
        <fullName evidence="6 7">Recombination protein O</fullName>
    </alternativeName>
</protein>
<dbReference type="PANTHER" id="PTHR33991:SF1">
    <property type="entry name" value="DNA REPAIR PROTEIN RECO"/>
    <property type="match status" value="1"/>
</dbReference>
<evidence type="ECO:0000256" key="5">
    <source>
        <dbReference type="ARBA" id="ARBA00023204"/>
    </source>
</evidence>
<dbReference type="InterPro" id="IPR022572">
    <property type="entry name" value="DNA_rep/recomb_RecO_N"/>
</dbReference>
<dbReference type="SUPFAM" id="SSF57863">
    <property type="entry name" value="ArfGap/RecO-like zinc finger"/>
    <property type="match status" value="1"/>
</dbReference>